<dbReference type="PANTHER" id="PTHR43630:SF1">
    <property type="entry name" value="POLY-BETA-1,6-N-ACETYL-D-GLUCOSAMINE SYNTHASE"/>
    <property type="match status" value="1"/>
</dbReference>
<keyword evidence="7" id="KW-1185">Reference proteome</keyword>
<dbReference type="AlphaFoldDB" id="A0A7J5BR93"/>
<dbReference type="Gene3D" id="3.90.550.10">
    <property type="entry name" value="Spore Coat Polysaccharide Biosynthesis Protein SpsA, Chain A"/>
    <property type="match status" value="1"/>
</dbReference>
<evidence type="ECO:0000313" key="7">
    <source>
        <dbReference type="Proteomes" id="UP000467240"/>
    </source>
</evidence>
<evidence type="ECO:0000313" key="6">
    <source>
        <dbReference type="EMBL" id="KAB1656734.1"/>
    </source>
</evidence>
<dbReference type="CDD" id="cd06423">
    <property type="entry name" value="CESA_like"/>
    <property type="match status" value="1"/>
</dbReference>
<keyword evidence="3 6" id="KW-0808">Transferase</keyword>
<reference evidence="6 7" key="1">
    <citation type="submission" date="2019-09" db="EMBL/GenBank/DDBJ databases">
        <title>Phylogeny of genus Pseudoclavibacter and closely related genus.</title>
        <authorList>
            <person name="Li Y."/>
        </authorList>
    </citation>
    <scope>NUCLEOTIDE SEQUENCE [LARGE SCALE GENOMIC DNA]</scope>
    <source>
        <strain evidence="6 7">DSM 23821</strain>
    </source>
</reference>
<comment type="caution">
    <text evidence="6">The sequence shown here is derived from an EMBL/GenBank/DDBJ whole genome shotgun (WGS) entry which is preliminary data.</text>
</comment>
<dbReference type="Proteomes" id="UP000467240">
    <property type="component" value="Unassembled WGS sequence"/>
</dbReference>
<evidence type="ECO:0000259" key="5">
    <source>
        <dbReference type="Pfam" id="PF00535"/>
    </source>
</evidence>
<feature type="transmembrane region" description="Helical" evidence="4">
    <location>
        <begin position="14"/>
        <end position="39"/>
    </location>
</feature>
<accession>A0A7J5BR93</accession>
<dbReference type="PANTHER" id="PTHR43630">
    <property type="entry name" value="POLY-BETA-1,6-N-ACETYL-D-GLUCOSAMINE SYNTHASE"/>
    <property type="match status" value="1"/>
</dbReference>
<proteinExistence type="inferred from homology"/>
<keyword evidence="4" id="KW-1133">Transmembrane helix</keyword>
<evidence type="ECO:0000256" key="3">
    <source>
        <dbReference type="ARBA" id="ARBA00022679"/>
    </source>
</evidence>
<sequence>MIDFLAVARVIGEIGFWLGMIALVFGFVKLVYLPLAVVFEIVERRHRAKGIHTMADELPLVSVIVPAYNEGVVLANCVNSVLASNYDRVEVVIVDDGSTDNTPQVMAWLASRDARVRVFRQRNGGKGAALNHGIRESHGHVLMFVDADGIFSANTITEMLRGMDHERVGAVCGDDRPVNLDRPLTQMLALFSHAGCSLVRRALDVMRVLPIVSGNIGAFPRSVIEEIGGFNEDTLGEDLELTWRIYRAGYHVRFRPQAIVHAESPSTMRALWRQRVRWARGLLQTMHIQRDMVGNPRYGAFGLFLVFNTINMVIMPVLLLTVLVCLPFGFISGDPPFEPSLLSILAWLGIFVSAGTIVFAVAMNGAWADLRFLYTIPLWPILTTIIAGVMVEALWKQATRSESNWNKLDRTGIVTDRSLRRAAGLQA</sequence>
<evidence type="ECO:0000256" key="1">
    <source>
        <dbReference type="ARBA" id="ARBA00006739"/>
    </source>
</evidence>
<dbReference type="OrthoDB" id="9797391at2"/>
<dbReference type="InterPro" id="IPR029044">
    <property type="entry name" value="Nucleotide-diphossugar_trans"/>
</dbReference>
<dbReference type="EMBL" id="WBJZ01000011">
    <property type="protein sequence ID" value="KAB1656734.1"/>
    <property type="molecule type" value="Genomic_DNA"/>
</dbReference>
<evidence type="ECO:0000256" key="2">
    <source>
        <dbReference type="ARBA" id="ARBA00022676"/>
    </source>
</evidence>
<dbReference type="SUPFAM" id="SSF53448">
    <property type="entry name" value="Nucleotide-diphospho-sugar transferases"/>
    <property type="match status" value="1"/>
</dbReference>
<feature type="domain" description="Glycosyltransferase 2-like" evidence="5">
    <location>
        <begin position="62"/>
        <end position="227"/>
    </location>
</feature>
<feature type="transmembrane region" description="Helical" evidence="4">
    <location>
        <begin position="300"/>
        <end position="329"/>
    </location>
</feature>
<dbReference type="GO" id="GO:0016757">
    <property type="term" value="F:glycosyltransferase activity"/>
    <property type="evidence" value="ECO:0007669"/>
    <property type="project" value="UniProtKB-KW"/>
</dbReference>
<keyword evidence="2" id="KW-0328">Glycosyltransferase</keyword>
<dbReference type="RefSeq" id="WP_158040748.1">
    <property type="nucleotide sequence ID" value="NZ_JACCFV010000001.1"/>
</dbReference>
<evidence type="ECO:0000256" key="4">
    <source>
        <dbReference type="SAM" id="Phobius"/>
    </source>
</evidence>
<organism evidence="6 7">
    <name type="scientific">Pseudoclavibacter chungangensis</name>
    <dbReference type="NCBI Taxonomy" id="587635"/>
    <lineage>
        <taxon>Bacteria</taxon>
        <taxon>Bacillati</taxon>
        <taxon>Actinomycetota</taxon>
        <taxon>Actinomycetes</taxon>
        <taxon>Micrococcales</taxon>
        <taxon>Microbacteriaceae</taxon>
        <taxon>Pseudoclavibacter</taxon>
    </lineage>
</organism>
<keyword evidence="4" id="KW-0812">Transmembrane</keyword>
<feature type="transmembrane region" description="Helical" evidence="4">
    <location>
        <begin position="341"/>
        <end position="361"/>
    </location>
</feature>
<feature type="transmembrane region" description="Helical" evidence="4">
    <location>
        <begin position="373"/>
        <end position="395"/>
    </location>
</feature>
<dbReference type="InterPro" id="IPR001173">
    <property type="entry name" value="Glyco_trans_2-like"/>
</dbReference>
<gene>
    <name evidence="6" type="ORF">F8O01_10150</name>
</gene>
<dbReference type="Pfam" id="PF00535">
    <property type="entry name" value="Glycos_transf_2"/>
    <property type="match status" value="1"/>
</dbReference>
<keyword evidence="4" id="KW-0472">Membrane</keyword>
<name>A0A7J5BR93_9MICO</name>
<comment type="similarity">
    <text evidence="1">Belongs to the glycosyltransferase 2 family.</text>
</comment>
<protein>
    <submittedName>
        <fullName evidence="6">Glycosyltransferase family 2 protein</fullName>
    </submittedName>
</protein>